<dbReference type="Gene3D" id="3.30.70.270">
    <property type="match status" value="1"/>
</dbReference>
<dbReference type="SUPFAM" id="SSF55073">
    <property type="entry name" value="Nucleotide cyclase"/>
    <property type="match status" value="1"/>
</dbReference>
<protein>
    <recommendedName>
        <fullName evidence="1">diguanylate cyclase</fullName>
        <ecNumber evidence="1">2.7.7.65</ecNumber>
    </recommendedName>
</protein>
<dbReference type="SUPFAM" id="SSF52172">
    <property type="entry name" value="CheY-like"/>
    <property type="match status" value="1"/>
</dbReference>
<evidence type="ECO:0000259" key="4">
    <source>
        <dbReference type="PROSITE" id="PS50110"/>
    </source>
</evidence>
<dbReference type="GO" id="GO:0052621">
    <property type="term" value="F:diguanylate cyclase activity"/>
    <property type="evidence" value="ECO:0007669"/>
    <property type="project" value="UniProtKB-EC"/>
</dbReference>
<dbReference type="PANTHER" id="PTHR45138:SF9">
    <property type="entry name" value="DIGUANYLATE CYCLASE DGCM-RELATED"/>
    <property type="match status" value="1"/>
</dbReference>
<dbReference type="InterPro" id="IPR050469">
    <property type="entry name" value="Diguanylate_Cyclase"/>
</dbReference>
<proteinExistence type="predicted"/>
<evidence type="ECO:0000313" key="6">
    <source>
        <dbReference type="EMBL" id="QHI98758.1"/>
    </source>
</evidence>
<evidence type="ECO:0000256" key="2">
    <source>
        <dbReference type="ARBA" id="ARBA00034247"/>
    </source>
</evidence>
<dbReference type="CDD" id="cd00156">
    <property type="entry name" value="REC"/>
    <property type="match status" value="1"/>
</dbReference>
<sequence length="543" mass="59439">MNALPPDVEAVWSSLGQSWSELRGRPDDADLWAQFILRCDKLMSISGEHGLTSAAVAMGPLLNRLESLQAPGPAHLPEIENLLLTIHAALQHPQHHLSEPAGRQTGQSSPLVLLYSADAASGSEIEPHMAQYGLRLERHGDAESVLGAAQAGRAAAVLVDVEQGFDSTVDAAVTEFARLGVPWCAVASQIDFALRLQALRRGAHFFFNAPLTVEALIPVIDPLAFPVKEPPFRVLILDDSRTVLSGIRRAMAPFEDIQLGILSQPHKLLEVLQFFAPDVLLLDIHMQGCTGLEVAQMIRQHKAFESIPIVFLTAETDPKAQNEAMRVGADDLLLKPVATELLYNVLTQKARRYRGLRRLMEEDSMTGLYNHGKTKALLLQLLQQAARLTLPMAYALLDIDHFKRINDTYGHGMGDKVIMSLSRHLRQRLRGTDVVGRYGGEEFALLLFNCSPAEAVQLVDELRESFSKMVHGPTGDRFSATFSGGVAFFPNCQSVPLLMVRADESLYEAKRAGRNRVMAHMPPAALPLAPAGEAGEPAKRHAA</sequence>
<dbReference type="PROSITE" id="PS50887">
    <property type="entry name" value="GGDEF"/>
    <property type="match status" value="1"/>
</dbReference>
<keyword evidence="3" id="KW-0597">Phosphoprotein</keyword>
<dbReference type="InterPro" id="IPR029787">
    <property type="entry name" value="Nucleotide_cyclase"/>
</dbReference>
<evidence type="ECO:0000313" key="7">
    <source>
        <dbReference type="Proteomes" id="UP000464787"/>
    </source>
</evidence>
<dbReference type="AlphaFoldDB" id="A0A857J7L2"/>
<dbReference type="PANTHER" id="PTHR45138">
    <property type="entry name" value="REGULATORY COMPONENTS OF SENSORY TRANSDUCTION SYSTEM"/>
    <property type="match status" value="1"/>
</dbReference>
<organism evidence="6 7">
    <name type="scientific">Xylophilus rhododendri</name>
    <dbReference type="NCBI Taxonomy" id="2697032"/>
    <lineage>
        <taxon>Bacteria</taxon>
        <taxon>Pseudomonadati</taxon>
        <taxon>Pseudomonadota</taxon>
        <taxon>Betaproteobacteria</taxon>
        <taxon>Burkholderiales</taxon>
        <taxon>Xylophilus</taxon>
    </lineage>
</organism>
<dbReference type="KEGG" id="xyk:GT347_12620"/>
<dbReference type="CDD" id="cd01949">
    <property type="entry name" value="GGDEF"/>
    <property type="match status" value="1"/>
</dbReference>
<evidence type="ECO:0000259" key="5">
    <source>
        <dbReference type="PROSITE" id="PS50887"/>
    </source>
</evidence>
<reference evidence="6 7" key="1">
    <citation type="submission" date="2020-01" db="EMBL/GenBank/DDBJ databases">
        <title>Genome sequencing of strain KACC 21265.</title>
        <authorList>
            <person name="Heo J."/>
            <person name="Kim S.-J."/>
            <person name="Kim J.-S."/>
            <person name="Hong S.-B."/>
            <person name="Kwon S.-W."/>
        </authorList>
    </citation>
    <scope>NUCLEOTIDE SEQUENCE [LARGE SCALE GENOMIC DNA]</scope>
    <source>
        <strain evidence="6 7">KACC 21265</strain>
    </source>
</reference>
<dbReference type="InterPro" id="IPR001789">
    <property type="entry name" value="Sig_transdc_resp-reg_receiver"/>
</dbReference>
<dbReference type="EC" id="2.7.7.65" evidence="1"/>
<dbReference type="InterPro" id="IPR043128">
    <property type="entry name" value="Rev_trsase/Diguanyl_cyclase"/>
</dbReference>
<dbReference type="Gene3D" id="3.40.50.2300">
    <property type="match status" value="1"/>
</dbReference>
<keyword evidence="7" id="KW-1185">Reference proteome</keyword>
<dbReference type="NCBIfam" id="TIGR00254">
    <property type="entry name" value="GGDEF"/>
    <property type="match status" value="1"/>
</dbReference>
<feature type="modified residue" description="4-aspartylphosphate" evidence="3">
    <location>
        <position position="283"/>
    </location>
</feature>
<dbReference type="PROSITE" id="PS50110">
    <property type="entry name" value="RESPONSE_REGULATORY"/>
    <property type="match status" value="1"/>
</dbReference>
<evidence type="ECO:0000256" key="1">
    <source>
        <dbReference type="ARBA" id="ARBA00012528"/>
    </source>
</evidence>
<comment type="catalytic activity">
    <reaction evidence="2">
        <text>2 GTP = 3',3'-c-di-GMP + 2 diphosphate</text>
        <dbReference type="Rhea" id="RHEA:24898"/>
        <dbReference type="ChEBI" id="CHEBI:33019"/>
        <dbReference type="ChEBI" id="CHEBI:37565"/>
        <dbReference type="ChEBI" id="CHEBI:58805"/>
        <dbReference type="EC" id="2.7.7.65"/>
    </reaction>
</comment>
<feature type="domain" description="Response regulatory" evidence="4">
    <location>
        <begin position="233"/>
        <end position="350"/>
    </location>
</feature>
<dbReference type="RefSeq" id="WP_160552275.1">
    <property type="nucleotide sequence ID" value="NZ_CP047650.1"/>
</dbReference>
<dbReference type="GO" id="GO:1902201">
    <property type="term" value="P:negative regulation of bacterial-type flagellum-dependent cell motility"/>
    <property type="evidence" value="ECO:0007669"/>
    <property type="project" value="TreeGrafter"/>
</dbReference>
<dbReference type="InterPro" id="IPR000160">
    <property type="entry name" value="GGDEF_dom"/>
</dbReference>
<dbReference type="GO" id="GO:0000160">
    <property type="term" value="P:phosphorelay signal transduction system"/>
    <property type="evidence" value="ECO:0007669"/>
    <property type="project" value="InterPro"/>
</dbReference>
<name>A0A857J7L2_9BURK</name>
<dbReference type="SMART" id="SM00448">
    <property type="entry name" value="REC"/>
    <property type="match status" value="1"/>
</dbReference>
<dbReference type="GO" id="GO:0005886">
    <property type="term" value="C:plasma membrane"/>
    <property type="evidence" value="ECO:0007669"/>
    <property type="project" value="TreeGrafter"/>
</dbReference>
<feature type="domain" description="GGDEF" evidence="5">
    <location>
        <begin position="390"/>
        <end position="522"/>
    </location>
</feature>
<dbReference type="Pfam" id="PF00990">
    <property type="entry name" value="GGDEF"/>
    <property type="match status" value="1"/>
</dbReference>
<accession>A0A857J7L2</accession>
<evidence type="ECO:0000256" key="3">
    <source>
        <dbReference type="PROSITE-ProRule" id="PRU00169"/>
    </source>
</evidence>
<dbReference type="InterPro" id="IPR011006">
    <property type="entry name" value="CheY-like_superfamily"/>
</dbReference>
<dbReference type="Proteomes" id="UP000464787">
    <property type="component" value="Chromosome"/>
</dbReference>
<dbReference type="Pfam" id="PF00072">
    <property type="entry name" value="Response_reg"/>
    <property type="match status" value="1"/>
</dbReference>
<gene>
    <name evidence="6" type="ORF">GT347_12620</name>
</gene>
<dbReference type="GO" id="GO:0043709">
    <property type="term" value="P:cell adhesion involved in single-species biofilm formation"/>
    <property type="evidence" value="ECO:0007669"/>
    <property type="project" value="TreeGrafter"/>
</dbReference>
<dbReference type="EMBL" id="CP047650">
    <property type="protein sequence ID" value="QHI98758.1"/>
    <property type="molecule type" value="Genomic_DNA"/>
</dbReference>
<dbReference type="SMART" id="SM00267">
    <property type="entry name" value="GGDEF"/>
    <property type="match status" value="1"/>
</dbReference>
<dbReference type="FunFam" id="3.30.70.270:FF:000001">
    <property type="entry name" value="Diguanylate cyclase domain protein"/>
    <property type="match status" value="1"/>
</dbReference>